<evidence type="ECO:0000256" key="5">
    <source>
        <dbReference type="ARBA" id="ARBA00022837"/>
    </source>
</evidence>
<evidence type="ECO:0000256" key="14">
    <source>
        <dbReference type="SAM" id="SignalP"/>
    </source>
</evidence>
<feature type="active site" description="Proton acceptor" evidence="10">
    <location>
        <position position="323"/>
    </location>
</feature>
<evidence type="ECO:0000256" key="9">
    <source>
        <dbReference type="ARBA" id="ARBA00023157"/>
    </source>
</evidence>
<comment type="cofactor">
    <cofactor evidence="12">
        <name>Ca(2+)</name>
        <dbReference type="ChEBI" id="CHEBI:29108"/>
    </cofactor>
    <text evidence="12">Binds 1 Ca(2+) ion per subunit.</text>
</comment>
<dbReference type="InterPro" id="IPR009056">
    <property type="entry name" value="Cyt_c-like_dom"/>
</dbReference>
<feature type="binding site" evidence="11">
    <location>
        <position position="179"/>
    </location>
    <ligand>
        <name>pyrroloquinoline quinone</name>
        <dbReference type="ChEBI" id="CHEBI:58442"/>
    </ligand>
</feature>
<feature type="binding site" description="covalent" evidence="11">
    <location>
        <position position="624"/>
    </location>
    <ligand>
        <name>heme c</name>
        <dbReference type="ChEBI" id="CHEBI:61717"/>
    </ligand>
</feature>
<feature type="binding site" description="axial binding residue" evidence="12">
    <location>
        <position position="628"/>
    </location>
    <ligand>
        <name>heme c</name>
        <dbReference type="ChEBI" id="CHEBI:61717"/>
    </ligand>
    <ligandPart>
        <name>Fe</name>
        <dbReference type="ChEBI" id="CHEBI:18248"/>
    </ligandPart>
</feature>
<name>A0A916YC52_9SPHN</name>
<dbReference type="PROSITE" id="PS51007">
    <property type="entry name" value="CYTC"/>
    <property type="match status" value="1"/>
</dbReference>
<dbReference type="OrthoDB" id="9794322at2"/>
<dbReference type="SMART" id="SM00564">
    <property type="entry name" value="PQQ"/>
    <property type="match status" value="5"/>
</dbReference>
<dbReference type="InterPro" id="IPR036909">
    <property type="entry name" value="Cyt_c-like_dom_sf"/>
</dbReference>
<keyword evidence="17" id="KW-1185">Reference proteome</keyword>
<feature type="binding site" description="covalent" evidence="11">
    <location>
        <position position="627"/>
    </location>
    <ligand>
        <name>heme c</name>
        <dbReference type="ChEBI" id="CHEBI:61717"/>
    </ligand>
</feature>
<keyword evidence="2 11" id="KW-0349">Heme</keyword>
<dbReference type="Gene3D" id="1.10.760.10">
    <property type="entry name" value="Cytochrome c-like domain"/>
    <property type="match status" value="1"/>
</dbReference>
<dbReference type="AlphaFoldDB" id="A0A916YC52"/>
<dbReference type="GO" id="GO:0016614">
    <property type="term" value="F:oxidoreductase activity, acting on CH-OH group of donors"/>
    <property type="evidence" value="ECO:0007669"/>
    <property type="project" value="InterPro"/>
</dbReference>
<dbReference type="InterPro" id="IPR018391">
    <property type="entry name" value="PQQ_b-propeller_rpt"/>
</dbReference>
<evidence type="ECO:0000256" key="8">
    <source>
        <dbReference type="ARBA" id="ARBA00023004"/>
    </source>
</evidence>
<evidence type="ECO:0000256" key="3">
    <source>
        <dbReference type="ARBA" id="ARBA00022723"/>
    </source>
</evidence>
<feature type="binding site" evidence="11">
    <location>
        <begin position="410"/>
        <end position="411"/>
    </location>
    <ligand>
        <name>pyrroloquinoline quinone</name>
        <dbReference type="ChEBI" id="CHEBI:58442"/>
    </ligand>
</feature>
<sequence length="696" mass="74821">MLKAYLRRAARVVPTGICAGLGALLLSGCSTSEAAPDADNGWPTHGGNYAEQRYGTSDQISAENVGGLKLAWYHDLSTSRGQEATPLIVDGVLYTTTAWSMAVAVDAATGEELWSYDPEVPGEVAIRACCDVVNRGPAFAAGKLFISTLDGRLIALDAKSGEPVWTTMTVDADKDYTITGAPRAAAGLVYIGNGGAELGVRGYVSAYDQETGELAWRFYTVPGDPNVKDGAASDEIIEKLARKTWSGDAYYEYGGGGTVWDSIVYDEDLDRIYIGTGNGSPWTHATRSEGKGDNLFLSSIVALDAKTGKYIWHYQEVPAENWDFTATQQIVLDTIEWEGKPRQVILHAPKNGFFYVIDRTDGTLLSAEKFADANWADHIDMKTGRPVEAEGARYEDAPFLASIGGSGAHNWHPMSWDPVNHVMYIPAQQVPFLYVKDRKFKYTPGTWNLGVDMLSTPLPETPTDIAAMKEALQGSLLAWDPIAQKEVWRVPHGAPWNGGALATAGGLVFQGLADGTFRAYNSKDGTELWKFDAQSAILGGPVSYTLNGKQYIAVMAGNGGGFPLTLPQFDGPKPALNGRILAFTLDGAAKLPAKPTELAPLNPDSAKFSDQQVATGKAKFAANCASCHGMGTLSAGIVPDLKRSAALSDADLWQEIVIGGLLQQRGMVSFKQRLSPEEAESIRAYVSREAARRKAP</sequence>
<dbReference type="Gene3D" id="2.140.10.10">
    <property type="entry name" value="Quinoprotein alcohol dehydrogenase-like superfamily"/>
    <property type="match status" value="1"/>
</dbReference>
<feature type="binding site" description="axial binding residue" evidence="12">
    <location>
        <position position="667"/>
    </location>
    <ligand>
        <name>heme c</name>
        <dbReference type="ChEBI" id="CHEBI:61717"/>
    </ligand>
    <ligandPart>
        <name>Fe</name>
        <dbReference type="ChEBI" id="CHEBI:18248"/>
    </ligandPart>
</feature>
<feature type="binding site" evidence="11">
    <location>
        <position position="350"/>
    </location>
    <ligand>
        <name>pyrroloquinoline quinone</name>
        <dbReference type="ChEBI" id="CHEBI:58442"/>
    </ligand>
</feature>
<dbReference type="NCBIfam" id="TIGR03075">
    <property type="entry name" value="PQQ_enz_alc_DH"/>
    <property type="match status" value="1"/>
</dbReference>
<evidence type="ECO:0000256" key="7">
    <source>
        <dbReference type="ARBA" id="ARBA00023002"/>
    </source>
</evidence>
<evidence type="ECO:0000256" key="4">
    <source>
        <dbReference type="ARBA" id="ARBA00022729"/>
    </source>
</evidence>
<keyword evidence="5 12" id="KW-0106">Calcium</keyword>
<evidence type="ECO:0000313" key="17">
    <source>
        <dbReference type="Proteomes" id="UP000598997"/>
    </source>
</evidence>
<keyword evidence="3 12" id="KW-0479">Metal-binding</keyword>
<feature type="chain" id="PRO_5037387308" evidence="14">
    <location>
        <begin position="35"/>
        <end position="696"/>
    </location>
</feature>
<feature type="binding site" evidence="11">
    <location>
        <begin position="195"/>
        <end position="196"/>
    </location>
    <ligand>
        <name>pyrroloquinoline quinone</name>
        <dbReference type="ChEBI" id="CHEBI:58442"/>
    </ligand>
</feature>
<dbReference type="InterPro" id="IPR002372">
    <property type="entry name" value="PQQ_rpt_dom"/>
</dbReference>
<comment type="similarity">
    <text evidence="1">Belongs to the bacterial PQQ dehydrogenase family.</text>
</comment>
<comment type="cofactor">
    <cofactor evidence="11">
        <name>heme c</name>
        <dbReference type="ChEBI" id="CHEBI:61717"/>
    </cofactor>
    <text evidence="11">Binds 1 heme c group per subunit.</text>
</comment>
<dbReference type="PROSITE" id="PS51257">
    <property type="entry name" value="PROKAR_LIPOPROTEIN"/>
    <property type="match status" value="1"/>
</dbReference>
<keyword evidence="8 12" id="KW-0408">Iron</keyword>
<gene>
    <name evidence="16" type="ORF">GCM10010989_11480</name>
</gene>
<comment type="caution">
    <text evidence="16">The sequence shown here is derived from an EMBL/GenBank/DDBJ whole genome shotgun (WGS) entry which is preliminary data.</text>
</comment>
<feature type="binding site" evidence="11">
    <location>
        <position position="258"/>
    </location>
    <ligand>
        <name>pyrroloquinoline quinone</name>
        <dbReference type="ChEBI" id="CHEBI:58442"/>
    </ligand>
</feature>
<feature type="binding site" evidence="12">
    <location>
        <position position="278"/>
    </location>
    <ligand>
        <name>Ca(2+)</name>
        <dbReference type="ChEBI" id="CHEBI:29108"/>
    </ligand>
</feature>
<proteinExistence type="inferred from homology"/>
<feature type="binding site" evidence="12">
    <location>
        <position position="323"/>
    </location>
    <ligand>
        <name>Ca(2+)</name>
        <dbReference type="ChEBI" id="CHEBI:29108"/>
    </ligand>
</feature>
<evidence type="ECO:0000256" key="11">
    <source>
        <dbReference type="PIRSR" id="PIRSR617512-2"/>
    </source>
</evidence>
<dbReference type="GO" id="GO:0016020">
    <property type="term" value="C:membrane"/>
    <property type="evidence" value="ECO:0007669"/>
    <property type="project" value="InterPro"/>
</dbReference>
<dbReference type="GO" id="GO:0005509">
    <property type="term" value="F:calcium ion binding"/>
    <property type="evidence" value="ECO:0007669"/>
    <property type="project" value="InterPro"/>
</dbReference>
<keyword evidence="4 14" id="KW-0732">Signal</keyword>
<evidence type="ECO:0000256" key="2">
    <source>
        <dbReference type="ARBA" id="ARBA00022617"/>
    </source>
</evidence>
<dbReference type="GO" id="GO:0020037">
    <property type="term" value="F:heme binding"/>
    <property type="evidence" value="ECO:0007669"/>
    <property type="project" value="InterPro"/>
</dbReference>
<dbReference type="Proteomes" id="UP000598997">
    <property type="component" value="Unassembled WGS sequence"/>
</dbReference>
<evidence type="ECO:0000313" key="16">
    <source>
        <dbReference type="EMBL" id="GGD39127.1"/>
    </source>
</evidence>
<feature type="binding site" evidence="11">
    <location>
        <position position="135"/>
    </location>
    <ligand>
        <name>pyrroloquinoline quinone</name>
        <dbReference type="ChEBI" id="CHEBI:58442"/>
    </ligand>
</feature>
<feature type="binding site" evidence="11">
    <location>
        <position position="83"/>
    </location>
    <ligand>
        <name>pyrroloquinoline quinone</name>
        <dbReference type="ChEBI" id="CHEBI:58442"/>
    </ligand>
</feature>
<dbReference type="PANTHER" id="PTHR32303">
    <property type="entry name" value="QUINOPROTEIN ALCOHOL DEHYDROGENASE (CYTOCHROME C)"/>
    <property type="match status" value="1"/>
</dbReference>
<feature type="signal peptide" evidence="14">
    <location>
        <begin position="1"/>
        <end position="34"/>
    </location>
</feature>
<evidence type="ECO:0000256" key="1">
    <source>
        <dbReference type="ARBA" id="ARBA00008156"/>
    </source>
</evidence>
<dbReference type="SUPFAM" id="SSF46626">
    <property type="entry name" value="Cytochrome c"/>
    <property type="match status" value="1"/>
</dbReference>
<evidence type="ECO:0000256" key="12">
    <source>
        <dbReference type="PIRSR" id="PIRSR617512-3"/>
    </source>
</evidence>
<dbReference type="InterPro" id="IPR011047">
    <property type="entry name" value="Quinoprotein_ADH-like_sf"/>
</dbReference>
<dbReference type="RefSeq" id="WP_066763204.1">
    <property type="nucleotide sequence ID" value="NZ_BMIO01000003.1"/>
</dbReference>
<dbReference type="CDD" id="cd10279">
    <property type="entry name" value="PQQ_ADH_II"/>
    <property type="match status" value="1"/>
</dbReference>
<organism evidence="16 17">
    <name type="scientific">Croceicoccus pelagius</name>
    <dbReference type="NCBI Taxonomy" id="1703341"/>
    <lineage>
        <taxon>Bacteria</taxon>
        <taxon>Pseudomonadati</taxon>
        <taxon>Pseudomonadota</taxon>
        <taxon>Alphaproteobacteria</taxon>
        <taxon>Sphingomonadales</taxon>
        <taxon>Erythrobacteraceae</taxon>
        <taxon>Croceicoccus</taxon>
    </lineage>
</organism>
<comment type="cofactor">
    <cofactor evidence="11">
        <name>pyrroloquinoline quinone</name>
        <dbReference type="ChEBI" id="CHEBI:58442"/>
    </cofactor>
    <text evidence="11">Binds 1 PQQ group per subunit.</text>
</comment>
<accession>A0A916YC52</accession>
<keyword evidence="7" id="KW-0560">Oxidoreductase</keyword>
<feature type="binding site" evidence="12">
    <location>
        <position position="197"/>
    </location>
    <ligand>
        <name>Ca(2+)</name>
        <dbReference type="ChEBI" id="CHEBI:29108"/>
    </ligand>
</feature>
<evidence type="ECO:0000256" key="6">
    <source>
        <dbReference type="ARBA" id="ARBA00022891"/>
    </source>
</evidence>
<reference evidence="16 17" key="1">
    <citation type="journal article" date="2014" name="Int. J. Syst. Evol. Microbiol.">
        <title>Complete genome sequence of Corynebacterium casei LMG S-19264T (=DSM 44701T), isolated from a smear-ripened cheese.</title>
        <authorList>
            <consortium name="US DOE Joint Genome Institute (JGI-PGF)"/>
            <person name="Walter F."/>
            <person name="Albersmeier A."/>
            <person name="Kalinowski J."/>
            <person name="Ruckert C."/>
        </authorList>
    </citation>
    <scope>NUCLEOTIDE SEQUENCE [LARGE SCALE GENOMIC DNA]</scope>
    <source>
        <strain evidence="16 17">CGMCC 1.15358</strain>
    </source>
</reference>
<dbReference type="InterPro" id="IPR017512">
    <property type="entry name" value="PQQ_MeOH/EtOH_DH"/>
</dbReference>
<evidence type="ECO:0000259" key="15">
    <source>
        <dbReference type="PROSITE" id="PS51007"/>
    </source>
</evidence>
<keyword evidence="9 13" id="KW-1015">Disulfide bond</keyword>
<protein>
    <submittedName>
        <fullName evidence="16">Alcohol dehydrogenase</fullName>
    </submittedName>
</protein>
<feature type="domain" description="Cytochrome c" evidence="15">
    <location>
        <begin position="611"/>
        <end position="690"/>
    </location>
</feature>
<dbReference type="Pfam" id="PF13442">
    <property type="entry name" value="Cytochrome_CBB3"/>
    <property type="match status" value="1"/>
</dbReference>
<evidence type="ECO:0000256" key="10">
    <source>
        <dbReference type="PIRSR" id="PIRSR617512-1"/>
    </source>
</evidence>
<dbReference type="EMBL" id="BMIO01000003">
    <property type="protein sequence ID" value="GGD39127.1"/>
    <property type="molecule type" value="Genomic_DNA"/>
</dbReference>
<dbReference type="GO" id="GO:0009055">
    <property type="term" value="F:electron transfer activity"/>
    <property type="evidence" value="ECO:0007669"/>
    <property type="project" value="InterPro"/>
</dbReference>
<evidence type="ECO:0000256" key="13">
    <source>
        <dbReference type="PIRSR" id="PIRSR617512-4"/>
    </source>
</evidence>
<feature type="disulfide bond" evidence="13">
    <location>
        <begin position="129"/>
        <end position="130"/>
    </location>
</feature>
<dbReference type="Pfam" id="PF01011">
    <property type="entry name" value="PQQ"/>
    <property type="match status" value="2"/>
</dbReference>
<dbReference type="SUPFAM" id="SSF50998">
    <property type="entry name" value="Quinoprotein alcohol dehydrogenase-like"/>
    <property type="match status" value="1"/>
</dbReference>
<keyword evidence="6 11" id="KW-0634">PQQ</keyword>